<reference evidence="2 3" key="1">
    <citation type="journal article" date="2019" name="Int. J. Syst. Evol. Microbiol.">
        <title>The Global Catalogue of Microorganisms (GCM) 10K type strain sequencing project: providing services to taxonomists for standard genome sequencing and annotation.</title>
        <authorList>
            <consortium name="The Broad Institute Genomics Platform"/>
            <consortium name="The Broad Institute Genome Sequencing Center for Infectious Disease"/>
            <person name="Wu L."/>
            <person name="Ma J."/>
        </authorList>
    </citation>
    <scope>NUCLEOTIDE SEQUENCE [LARGE SCALE GENOMIC DNA]</scope>
    <source>
        <strain evidence="2 3">JCM 6833</strain>
    </source>
</reference>
<evidence type="ECO:0000313" key="2">
    <source>
        <dbReference type="EMBL" id="GAA2626696.1"/>
    </source>
</evidence>
<evidence type="ECO:0000313" key="3">
    <source>
        <dbReference type="Proteomes" id="UP001501509"/>
    </source>
</evidence>
<protein>
    <submittedName>
        <fullName evidence="2">Uncharacterized protein</fullName>
    </submittedName>
</protein>
<organism evidence="2 3">
    <name type="scientific">Actinomadura fulvescens</name>
    <dbReference type="NCBI Taxonomy" id="46160"/>
    <lineage>
        <taxon>Bacteria</taxon>
        <taxon>Bacillati</taxon>
        <taxon>Actinomycetota</taxon>
        <taxon>Actinomycetes</taxon>
        <taxon>Streptosporangiales</taxon>
        <taxon>Thermomonosporaceae</taxon>
        <taxon>Actinomadura</taxon>
    </lineage>
</organism>
<proteinExistence type="predicted"/>
<dbReference type="Proteomes" id="UP001501509">
    <property type="component" value="Unassembled WGS sequence"/>
</dbReference>
<gene>
    <name evidence="2" type="ORF">GCM10010411_74600</name>
</gene>
<dbReference type="EMBL" id="BAAATD010000013">
    <property type="protein sequence ID" value="GAA2626696.1"/>
    <property type="molecule type" value="Genomic_DNA"/>
</dbReference>
<sequence>MSSRPTLPATAYVLDPCSFASSGSARDTVAAGTGRDRRGDDGRESTAAFGVLAERMRPTARRRSPLSPDDWVHGQLQGLRARHPGWRICPHADGWGARRDGYDLTAPDPYRLEECINTADLARAARCGPGRAVCGADTRSRLARLLTVLPRPTCSALVAVAARVVQKGSFNAFG</sequence>
<comment type="caution">
    <text evidence="2">The sequence shown here is derived from an EMBL/GenBank/DDBJ whole genome shotgun (WGS) entry which is preliminary data.</text>
</comment>
<accession>A0ABN3QHU3</accession>
<feature type="region of interest" description="Disordered" evidence="1">
    <location>
        <begin position="17"/>
        <end position="45"/>
    </location>
</feature>
<evidence type="ECO:0000256" key="1">
    <source>
        <dbReference type="SAM" id="MobiDB-lite"/>
    </source>
</evidence>
<name>A0ABN3QHU3_9ACTN</name>
<keyword evidence="3" id="KW-1185">Reference proteome</keyword>
<feature type="compositionally biased region" description="Basic and acidic residues" evidence="1">
    <location>
        <begin position="34"/>
        <end position="44"/>
    </location>
</feature>